<feature type="compositionally biased region" description="Basic and acidic residues" evidence="6">
    <location>
        <begin position="209"/>
        <end position="226"/>
    </location>
</feature>
<evidence type="ECO:0000256" key="3">
    <source>
        <dbReference type="ARBA" id="ARBA00022771"/>
    </source>
</evidence>
<dbReference type="GO" id="GO:0008270">
    <property type="term" value="F:zinc ion binding"/>
    <property type="evidence" value="ECO:0007669"/>
    <property type="project" value="UniProtKB-KW"/>
</dbReference>
<comment type="caution">
    <text evidence="8">The sequence shown here is derived from an EMBL/GenBank/DDBJ whole genome shotgun (WGS) entry which is preliminary data.</text>
</comment>
<feature type="domain" description="PARP-type" evidence="7">
    <location>
        <begin position="11"/>
        <end position="94"/>
    </location>
</feature>
<comment type="subcellular location">
    <subcellularLocation>
        <location evidence="1">Nucleus</location>
    </subcellularLocation>
</comment>
<evidence type="ECO:0000313" key="8">
    <source>
        <dbReference type="EMBL" id="OZJ01432.1"/>
    </source>
</evidence>
<dbReference type="EMBL" id="MVBO01000374">
    <property type="protein sequence ID" value="OZJ01432.1"/>
    <property type="molecule type" value="Genomic_DNA"/>
</dbReference>
<evidence type="ECO:0000256" key="2">
    <source>
        <dbReference type="ARBA" id="ARBA00022723"/>
    </source>
</evidence>
<dbReference type="AlphaFoldDB" id="A0A261XST5"/>
<keyword evidence="5" id="KW-0539">Nucleus</keyword>
<feature type="non-terminal residue" evidence="8">
    <location>
        <position position="261"/>
    </location>
</feature>
<organism evidence="8 9">
    <name type="scientific">Bifiguratus adelaidae</name>
    <dbReference type="NCBI Taxonomy" id="1938954"/>
    <lineage>
        <taxon>Eukaryota</taxon>
        <taxon>Fungi</taxon>
        <taxon>Fungi incertae sedis</taxon>
        <taxon>Mucoromycota</taxon>
        <taxon>Mucoromycotina</taxon>
        <taxon>Endogonomycetes</taxon>
        <taxon>Endogonales</taxon>
        <taxon>Endogonales incertae sedis</taxon>
        <taxon>Bifiguratus</taxon>
    </lineage>
</organism>
<evidence type="ECO:0000259" key="7">
    <source>
        <dbReference type="PROSITE" id="PS50064"/>
    </source>
</evidence>
<feature type="compositionally biased region" description="Basic residues" evidence="6">
    <location>
        <begin position="160"/>
        <end position="178"/>
    </location>
</feature>
<feature type="compositionally biased region" description="Basic and acidic residues" evidence="6">
    <location>
        <begin position="127"/>
        <end position="144"/>
    </location>
</feature>
<protein>
    <recommendedName>
        <fullName evidence="7">PARP-type domain-containing protein</fullName>
    </recommendedName>
</protein>
<dbReference type="Proteomes" id="UP000242875">
    <property type="component" value="Unassembled WGS sequence"/>
</dbReference>
<dbReference type="SMART" id="SM01336">
    <property type="entry name" value="zf-PARP"/>
    <property type="match status" value="1"/>
</dbReference>
<dbReference type="GO" id="GO:0003677">
    <property type="term" value="F:DNA binding"/>
    <property type="evidence" value="ECO:0007669"/>
    <property type="project" value="InterPro"/>
</dbReference>
<proteinExistence type="predicted"/>
<feature type="compositionally biased region" description="Basic and acidic residues" evidence="6">
    <location>
        <begin position="183"/>
        <end position="198"/>
    </location>
</feature>
<evidence type="ECO:0000256" key="4">
    <source>
        <dbReference type="ARBA" id="ARBA00022833"/>
    </source>
</evidence>
<sequence>MAETSGQIITYCVEYTPSQMEKCKGCGRTIPNKSVRFGRITRKSKKEKKKHSASEWWHFKCWQVPELVTLISIEQFRGYPSLNELDQERVQQLISMGVGAKWPENPRDKVSSRKRKQPETLDSNEPQTKKSKNESQDDKPKAEAPKPNGKKAAQGSKPYMKARGRNGKPKVIKHKKLGSKGNQDSKKDVNGKPERQRVAEGGQGQNKNKKQDSVHKKNDTKANERKGFKKPGPSTGQQANAKEHKEIIKTKQAPKQNGKPK</sequence>
<accession>A0A261XST5</accession>
<keyword evidence="4" id="KW-0862">Zinc</keyword>
<dbReference type="InterPro" id="IPR036957">
    <property type="entry name" value="Znf_PARP_sf"/>
</dbReference>
<keyword evidence="2" id="KW-0479">Metal-binding</keyword>
<evidence type="ECO:0000256" key="6">
    <source>
        <dbReference type="SAM" id="MobiDB-lite"/>
    </source>
</evidence>
<dbReference type="SUPFAM" id="SSF57716">
    <property type="entry name" value="Glucocorticoid receptor-like (DNA-binding domain)"/>
    <property type="match status" value="1"/>
</dbReference>
<dbReference type="InterPro" id="IPR001510">
    <property type="entry name" value="Znf_PARP"/>
</dbReference>
<evidence type="ECO:0000256" key="1">
    <source>
        <dbReference type="ARBA" id="ARBA00004123"/>
    </source>
</evidence>
<dbReference type="OrthoDB" id="2384641at2759"/>
<feature type="region of interest" description="Disordered" evidence="6">
    <location>
        <begin position="97"/>
        <end position="261"/>
    </location>
</feature>
<evidence type="ECO:0000313" key="9">
    <source>
        <dbReference type="Proteomes" id="UP000242875"/>
    </source>
</evidence>
<dbReference type="GO" id="GO:0005634">
    <property type="term" value="C:nucleus"/>
    <property type="evidence" value="ECO:0007669"/>
    <property type="project" value="UniProtKB-SubCell"/>
</dbReference>
<name>A0A261XST5_9FUNG</name>
<reference evidence="8 9" key="1">
    <citation type="journal article" date="2017" name="Mycologia">
        <title>Bifiguratus adelaidae, gen. et sp. nov., a new member of Mucoromycotina in endophytic and soil-dwelling habitats.</title>
        <authorList>
            <person name="Torres-Cruz T.J."/>
            <person name="Billingsley Tobias T.L."/>
            <person name="Almatruk M."/>
            <person name="Hesse C."/>
            <person name="Kuske C.R."/>
            <person name="Desiro A."/>
            <person name="Benucci G.M."/>
            <person name="Bonito G."/>
            <person name="Stajich J.E."/>
            <person name="Dunlap C."/>
            <person name="Arnold A.E."/>
            <person name="Porras-Alfaro A."/>
        </authorList>
    </citation>
    <scope>NUCLEOTIDE SEQUENCE [LARGE SCALE GENOMIC DNA]</scope>
    <source>
        <strain evidence="8 9">AZ0501</strain>
    </source>
</reference>
<keyword evidence="3" id="KW-0863">Zinc-finger</keyword>
<dbReference type="Gene3D" id="3.30.1740.10">
    <property type="entry name" value="Zinc finger, PARP-type"/>
    <property type="match status" value="1"/>
</dbReference>
<evidence type="ECO:0000256" key="5">
    <source>
        <dbReference type="ARBA" id="ARBA00023242"/>
    </source>
</evidence>
<keyword evidence="9" id="KW-1185">Reference proteome</keyword>
<gene>
    <name evidence="8" type="ORF">BZG36_05608</name>
</gene>
<dbReference type="PROSITE" id="PS50064">
    <property type="entry name" value="ZF_PARP_2"/>
    <property type="match status" value="1"/>
</dbReference>
<dbReference type="Pfam" id="PF00645">
    <property type="entry name" value="zf-PARP"/>
    <property type="match status" value="1"/>
</dbReference>